<comment type="caution">
    <text evidence="1">The sequence shown here is derived from an EMBL/GenBank/DDBJ whole genome shotgun (WGS) entry which is preliminary data.</text>
</comment>
<dbReference type="AlphaFoldDB" id="A0A8E2WFY6"/>
<organism evidence="1 2">
    <name type="scientific">Rhizobium loti</name>
    <name type="common">Mesorhizobium loti</name>
    <dbReference type="NCBI Taxonomy" id="381"/>
    <lineage>
        <taxon>Bacteria</taxon>
        <taxon>Pseudomonadati</taxon>
        <taxon>Pseudomonadota</taxon>
        <taxon>Alphaproteobacteria</taxon>
        <taxon>Hyphomicrobiales</taxon>
        <taxon>Phyllobacteriaceae</taxon>
        <taxon>Mesorhizobium</taxon>
    </lineage>
</organism>
<protein>
    <submittedName>
        <fullName evidence="1">Uncharacterized protein</fullName>
    </submittedName>
</protein>
<gene>
    <name evidence="1" type="ORF">C8D77_101261</name>
</gene>
<dbReference type="GeneID" id="61056606"/>
<sequence length="45" mass="5001">MIAILGLGAVTAAFLALAVTLGHWRPAPVRSGFEVRYEHRPRRSR</sequence>
<reference evidence="1 2" key="1">
    <citation type="submission" date="2018-05" db="EMBL/GenBank/DDBJ databases">
        <title>Genomic Encyclopedia of Type Strains, Phase IV (KMG-IV): sequencing the most valuable type-strain genomes for metagenomic binning, comparative biology and taxonomic classification.</title>
        <authorList>
            <person name="Goeker M."/>
        </authorList>
    </citation>
    <scope>NUCLEOTIDE SEQUENCE [LARGE SCALE GENOMIC DNA]</scope>
    <source>
        <strain evidence="1 2">DSM 2626</strain>
    </source>
</reference>
<dbReference type="RefSeq" id="WP_170136644.1">
    <property type="nucleotide sequence ID" value="NZ_QGGH01000001.1"/>
</dbReference>
<evidence type="ECO:0000313" key="2">
    <source>
        <dbReference type="Proteomes" id="UP000245631"/>
    </source>
</evidence>
<dbReference type="Proteomes" id="UP000245631">
    <property type="component" value="Unassembled WGS sequence"/>
</dbReference>
<evidence type="ECO:0000313" key="1">
    <source>
        <dbReference type="EMBL" id="PWJ93582.1"/>
    </source>
</evidence>
<dbReference type="EMBL" id="QGGH01000001">
    <property type="protein sequence ID" value="PWJ93582.1"/>
    <property type="molecule type" value="Genomic_DNA"/>
</dbReference>
<proteinExistence type="predicted"/>
<accession>A0A8E2WFY6</accession>
<name>A0A8E2WFY6_RHILI</name>